<sequence length="358" mass="40355">MYLHELSSPIHKAFFLQCACLVAMREKNNKPVANKITKIDAVKPYSTCIDEDKFKILDFFTEEMQKLEEGWSNDYFSILKRILSYDAEYIEGDSSVSVVNDGNIFPITEITDEKLKELKNQENNNKDTIIAVEQFIDSINEIRNKASSEKLVYLCNKLIKLVEGDNEYIENIIKKLTHAGFKEEVAENLCYLLLAQGAGVLIDGIEKGKESRFTGLGFSLTSTSLIPLVIYYDAPEIQQKMMQNIMQGGKLFNLDKSEIISSLLEMSELKSVVFNLAIEILNFSAYALAPFGIKEQRVFILGLLQVALADNQVGEEELAVIQRIAVAIGSDTETVDELQEAITRLHRANQEISNLISE</sequence>
<dbReference type="RefSeq" id="WP_115611411.1">
    <property type="nucleotide sequence ID" value="NZ_JBHLZC010000001.1"/>
</dbReference>
<name>A0A381E5V0_9GAMM</name>
<dbReference type="CDD" id="cd07177">
    <property type="entry name" value="terB_like"/>
    <property type="match status" value="1"/>
</dbReference>
<keyword evidence="2" id="KW-1185">Reference proteome</keyword>
<protein>
    <submittedName>
        <fullName evidence="1">Uncharacterized protein</fullName>
    </submittedName>
</protein>
<organism evidence="1 2">
    <name type="scientific">Cardiobacterium valvarum</name>
    <dbReference type="NCBI Taxonomy" id="194702"/>
    <lineage>
        <taxon>Bacteria</taxon>
        <taxon>Pseudomonadati</taxon>
        <taxon>Pseudomonadota</taxon>
        <taxon>Gammaproteobacteria</taxon>
        <taxon>Cardiobacteriales</taxon>
        <taxon>Cardiobacteriaceae</taxon>
        <taxon>Cardiobacterium</taxon>
    </lineage>
</organism>
<dbReference type="EMBL" id="UFUW01000001">
    <property type="protein sequence ID" value="SUX21729.1"/>
    <property type="molecule type" value="Genomic_DNA"/>
</dbReference>
<dbReference type="InterPro" id="IPR029024">
    <property type="entry name" value="TerB-like"/>
</dbReference>
<gene>
    <name evidence="1" type="ORF">NCTC13294_01080</name>
</gene>
<dbReference type="Gene3D" id="1.10.3680.10">
    <property type="entry name" value="TerB-like"/>
    <property type="match status" value="1"/>
</dbReference>
<accession>A0A381E5V0</accession>
<reference evidence="1 2" key="1">
    <citation type="submission" date="2018-06" db="EMBL/GenBank/DDBJ databases">
        <authorList>
            <consortium name="Pathogen Informatics"/>
            <person name="Doyle S."/>
        </authorList>
    </citation>
    <scope>NUCLEOTIDE SEQUENCE [LARGE SCALE GENOMIC DNA]</scope>
    <source>
        <strain evidence="1 2">NCTC13294</strain>
    </source>
</reference>
<dbReference type="Proteomes" id="UP000254572">
    <property type="component" value="Unassembled WGS sequence"/>
</dbReference>
<evidence type="ECO:0000313" key="2">
    <source>
        <dbReference type="Proteomes" id="UP000254572"/>
    </source>
</evidence>
<dbReference type="AlphaFoldDB" id="A0A381E5V0"/>
<dbReference type="SUPFAM" id="SSF158682">
    <property type="entry name" value="TerB-like"/>
    <property type="match status" value="1"/>
</dbReference>
<evidence type="ECO:0000313" key="1">
    <source>
        <dbReference type="EMBL" id="SUX21729.1"/>
    </source>
</evidence>
<proteinExistence type="predicted"/>